<gene>
    <name evidence="2" type="ORF">M8523_31465</name>
</gene>
<dbReference type="Gene3D" id="1.10.10.60">
    <property type="entry name" value="Homeodomain-like"/>
    <property type="match status" value="1"/>
</dbReference>
<keyword evidence="3" id="KW-1185">Reference proteome</keyword>
<dbReference type="EMBL" id="JAMOIM010000050">
    <property type="protein sequence ID" value="MCW6512437.1"/>
    <property type="molecule type" value="Genomic_DNA"/>
</dbReference>
<dbReference type="SMART" id="SM00342">
    <property type="entry name" value="HTH_ARAC"/>
    <property type="match status" value="1"/>
</dbReference>
<proteinExistence type="predicted"/>
<accession>A0AA42CRF4</accession>
<sequence>MLLVLPPAPELAALVQAYWFVEDRPGAYEGLPIRTSPIPFAVLSVNMGRPNASEDGSLIPRVSLLGLQSRHRTWRSWSDTYFVMAMLTVPGIVRLFGNTGLDAAEALLELGAVTGDALATSLASDIDAASAPQAIATRLDRWLTARLSCTAAVPESRRIVAAHDVLRRGGSVQAAAEVACTDRRQLHRWFRRHLGMGPKDLADLERLHASLRSVQAGRGDPVAGFSDQAHQIRSWRRRLGVTPGAYRSTPGDRLTGSLASSGETVGLAFYL</sequence>
<dbReference type="Proteomes" id="UP001165667">
    <property type="component" value="Unassembled WGS sequence"/>
</dbReference>
<protein>
    <submittedName>
        <fullName evidence="2">Helix-turn-helix domain-containing protein</fullName>
    </submittedName>
</protein>
<name>A0AA42CRF4_9HYPH</name>
<evidence type="ECO:0000313" key="2">
    <source>
        <dbReference type="EMBL" id="MCW6512437.1"/>
    </source>
</evidence>
<dbReference type="AlphaFoldDB" id="A0AA42CRF4"/>
<dbReference type="PROSITE" id="PS01124">
    <property type="entry name" value="HTH_ARAC_FAMILY_2"/>
    <property type="match status" value="1"/>
</dbReference>
<reference evidence="2" key="1">
    <citation type="submission" date="2022-05" db="EMBL/GenBank/DDBJ databases">
        <authorList>
            <person name="Pankratov T."/>
        </authorList>
    </citation>
    <scope>NUCLEOTIDE SEQUENCE</scope>
    <source>
        <strain evidence="2">BP6-180914</strain>
    </source>
</reference>
<evidence type="ECO:0000313" key="3">
    <source>
        <dbReference type="Proteomes" id="UP001165667"/>
    </source>
</evidence>
<dbReference type="InterPro" id="IPR018060">
    <property type="entry name" value="HTH_AraC"/>
</dbReference>
<evidence type="ECO:0000259" key="1">
    <source>
        <dbReference type="PROSITE" id="PS01124"/>
    </source>
</evidence>
<dbReference type="GO" id="GO:0043565">
    <property type="term" value="F:sequence-specific DNA binding"/>
    <property type="evidence" value="ECO:0007669"/>
    <property type="project" value="InterPro"/>
</dbReference>
<organism evidence="2 3">
    <name type="scientific">Lichenifustis flavocetrariae</name>
    <dbReference type="NCBI Taxonomy" id="2949735"/>
    <lineage>
        <taxon>Bacteria</taxon>
        <taxon>Pseudomonadati</taxon>
        <taxon>Pseudomonadota</taxon>
        <taxon>Alphaproteobacteria</taxon>
        <taxon>Hyphomicrobiales</taxon>
        <taxon>Lichenihabitantaceae</taxon>
        <taxon>Lichenifustis</taxon>
    </lineage>
</organism>
<comment type="caution">
    <text evidence="2">The sequence shown here is derived from an EMBL/GenBank/DDBJ whole genome shotgun (WGS) entry which is preliminary data.</text>
</comment>
<dbReference type="RefSeq" id="WP_282588815.1">
    <property type="nucleotide sequence ID" value="NZ_JAMOIM010000050.1"/>
</dbReference>
<dbReference type="GO" id="GO:0003700">
    <property type="term" value="F:DNA-binding transcription factor activity"/>
    <property type="evidence" value="ECO:0007669"/>
    <property type="project" value="InterPro"/>
</dbReference>
<feature type="domain" description="HTH araC/xylS-type" evidence="1">
    <location>
        <begin position="156"/>
        <end position="249"/>
    </location>
</feature>
<dbReference type="Pfam" id="PF12833">
    <property type="entry name" value="HTH_18"/>
    <property type="match status" value="1"/>
</dbReference>